<dbReference type="EMBL" id="ALBS01000177">
    <property type="protein sequence ID" value="EJT49205.1"/>
    <property type="molecule type" value="Genomic_DNA"/>
</dbReference>
<evidence type="ECO:0000259" key="2">
    <source>
        <dbReference type="Pfam" id="PF13460"/>
    </source>
</evidence>
<comment type="caution">
    <text evidence="3">The sequence shown here is derived from an EMBL/GenBank/DDBJ whole genome shotgun (WGS) entry which is preliminary data.</text>
</comment>
<proteinExistence type="predicted"/>
<dbReference type="VEuPathDB" id="FungiDB:A1Q1_01686"/>
<protein>
    <recommendedName>
        <fullName evidence="2">NAD(P)-binding domain-containing protein</fullName>
    </recommendedName>
</protein>
<accession>J4UDJ3</accession>
<feature type="region of interest" description="Disordered" evidence="1">
    <location>
        <begin position="259"/>
        <end position="297"/>
    </location>
</feature>
<evidence type="ECO:0000313" key="4">
    <source>
        <dbReference type="Proteomes" id="UP000002748"/>
    </source>
</evidence>
<dbReference type="Gene3D" id="3.40.50.720">
    <property type="entry name" value="NAD(P)-binding Rossmann-like Domain"/>
    <property type="match status" value="1"/>
</dbReference>
<dbReference type="HOGENOM" id="CLU_025711_1_3_1"/>
<gene>
    <name evidence="3" type="ORF">A1Q1_01686</name>
</gene>
<dbReference type="Pfam" id="PF13460">
    <property type="entry name" value="NAD_binding_10"/>
    <property type="match status" value="1"/>
</dbReference>
<dbReference type="GeneID" id="25985200"/>
<dbReference type="AlphaFoldDB" id="J4UDJ3"/>
<dbReference type="RefSeq" id="XP_014180200.1">
    <property type="nucleotide sequence ID" value="XM_014324725.1"/>
</dbReference>
<dbReference type="PANTHER" id="PTHR15020:SF50">
    <property type="entry name" value="UPF0659 PROTEIN YMR090W"/>
    <property type="match status" value="1"/>
</dbReference>
<dbReference type="OrthoDB" id="10254604at2759"/>
<evidence type="ECO:0000256" key="1">
    <source>
        <dbReference type="SAM" id="MobiDB-lite"/>
    </source>
</evidence>
<reference evidence="3 4" key="1">
    <citation type="journal article" date="2012" name="Eukaryot. Cell">
        <title>Draft genome sequence of CBS 2479, the standard type strain of Trichosporon asahii.</title>
        <authorList>
            <person name="Yang R.Y."/>
            <person name="Li H.T."/>
            <person name="Zhu H."/>
            <person name="Zhou G.P."/>
            <person name="Wang M."/>
            <person name="Wang L."/>
        </authorList>
    </citation>
    <scope>NUCLEOTIDE SEQUENCE [LARGE SCALE GENOMIC DNA]</scope>
    <source>
        <strain evidence="4">ATCC 90039 / CBS 2479 / JCM 2466 / KCTC 7840 / NCYC 2677 / UAMH 7654</strain>
    </source>
</reference>
<dbReference type="Proteomes" id="UP000002748">
    <property type="component" value="Unassembled WGS sequence"/>
</dbReference>
<organism evidence="3 4">
    <name type="scientific">Trichosporon asahii var. asahii (strain ATCC 90039 / CBS 2479 / JCM 2466 / KCTC 7840 / NBRC 103889/ NCYC 2677 / UAMH 7654)</name>
    <name type="common">Yeast</name>
    <dbReference type="NCBI Taxonomy" id="1186058"/>
    <lineage>
        <taxon>Eukaryota</taxon>
        <taxon>Fungi</taxon>
        <taxon>Dikarya</taxon>
        <taxon>Basidiomycota</taxon>
        <taxon>Agaricomycotina</taxon>
        <taxon>Tremellomycetes</taxon>
        <taxon>Trichosporonales</taxon>
        <taxon>Trichosporonaceae</taxon>
        <taxon>Trichosporon</taxon>
    </lineage>
</organism>
<dbReference type="InterPro" id="IPR016040">
    <property type="entry name" value="NAD(P)-bd_dom"/>
</dbReference>
<dbReference type="KEGG" id="tasa:A1Q1_01686"/>
<evidence type="ECO:0000313" key="3">
    <source>
        <dbReference type="EMBL" id="EJT49205.1"/>
    </source>
</evidence>
<feature type="compositionally biased region" description="Basic and acidic residues" evidence="1">
    <location>
        <begin position="259"/>
        <end position="291"/>
    </location>
</feature>
<feature type="domain" description="NAD(P)-binding" evidence="2">
    <location>
        <begin position="8"/>
        <end position="206"/>
    </location>
</feature>
<dbReference type="SUPFAM" id="SSF51735">
    <property type="entry name" value="NAD(P)-binding Rossmann-fold domains"/>
    <property type="match status" value="1"/>
</dbReference>
<name>J4UDJ3_TRIAS</name>
<dbReference type="PANTHER" id="PTHR15020">
    <property type="entry name" value="FLAVIN REDUCTASE-RELATED"/>
    <property type="match status" value="1"/>
</dbReference>
<dbReference type="InterPro" id="IPR036291">
    <property type="entry name" value="NAD(P)-bd_dom_sf"/>
</dbReference>
<sequence>MSSLVIFGADGRIGGQLVPAAVGSFFVHAVTKTKSQNDEMLKELGATPHVLDLTTASVDDIVKLFKETKAEAVVNCASADDVRDAKSVKAVDYEGGLKVIQAAEKAGVPRFLTVSSMGVHDPDKMPGYYSNVSCLASKIMWQSDSAMRPFLEAKWQLESALHKTKLKFTVLRPGTLFDNYETGCRMGALNLVRDGSTVSPPSLERVLDAMPPTSRELVAQTLYACLRNEDSAGLTLDVVNGHGEISEELSIMTASKTDVWKEDQKTRDWDEATAKKESEDNAEQQKKEHPGPKIVCL</sequence>